<evidence type="ECO:0000256" key="1">
    <source>
        <dbReference type="SAM" id="MobiDB-lite"/>
    </source>
</evidence>
<reference evidence="2" key="1">
    <citation type="journal article" date="2019" name="Sci. Rep.">
        <title>Draft genome of Tanacetum cinerariifolium, the natural source of mosquito coil.</title>
        <authorList>
            <person name="Yamashiro T."/>
            <person name="Shiraishi A."/>
            <person name="Satake H."/>
            <person name="Nakayama K."/>
        </authorList>
    </citation>
    <scope>NUCLEOTIDE SEQUENCE</scope>
</reference>
<proteinExistence type="predicted"/>
<feature type="region of interest" description="Disordered" evidence="1">
    <location>
        <begin position="220"/>
        <end position="244"/>
    </location>
</feature>
<comment type="caution">
    <text evidence="2">The sequence shown here is derived from an EMBL/GenBank/DDBJ whole genome shotgun (WGS) entry which is preliminary data.</text>
</comment>
<sequence length="244" mass="27643">MQVEEQPRTNKSHLRTTNRVDSSSRSKKVFYVATNSELNVARFAEMHVANTIVVARCLELEVELSTLRDKSHNDNHNELVNRFSNLEVTALTAENVNLKAQILNTVNSVIKEHAKPTVLAPGKYAIYVEPLPPRLRNNREAHLDYLKHLKKSVETIREIVKEAKVVRPLDSSIVSTCRYTKHSQELLEYAIGTCPQGSHQQDKKLAPAPLIRKNKSKPMLADHSLGSIPRKIGTRQLKMSPRCK</sequence>
<evidence type="ECO:0000313" key="2">
    <source>
        <dbReference type="EMBL" id="GFA92311.1"/>
    </source>
</evidence>
<organism evidence="2">
    <name type="scientific">Tanacetum cinerariifolium</name>
    <name type="common">Dalmatian daisy</name>
    <name type="synonym">Chrysanthemum cinerariifolium</name>
    <dbReference type="NCBI Taxonomy" id="118510"/>
    <lineage>
        <taxon>Eukaryota</taxon>
        <taxon>Viridiplantae</taxon>
        <taxon>Streptophyta</taxon>
        <taxon>Embryophyta</taxon>
        <taxon>Tracheophyta</taxon>
        <taxon>Spermatophyta</taxon>
        <taxon>Magnoliopsida</taxon>
        <taxon>eudicotyledons</taxon>
        <taxon>Gunneridae</taxon>
        <taxon>Pentapetalae</taxon>
        <taxon>asterids</taxon>
        <taxon>campanulids</taxon>
        <taxon>Asterales</taxon>
        <taxon>Asteraceae</taxon>
        <taxon>Asteroideae</taxon>
        <taxon>Anthemideae</taxon>
        <taxon>Anthemidinae</taxon>
        <taxon>Tanacetum</taxon>
    </lineage>
</organism>
<dbReference type="EMBL" id="BKCJ010514971">
    <property type="protein sequence ID" value="GFA92311.1"/>
    <property type="molecule type" value="Genomic_DNA"/>
</dbReference>
<accession>A0A699KFK0</accession>
<gene>
    <name evidence="2" type="ORF">Tci_664283</name>
</gene>
<feature type="region of interest" description="Disordered" evidence="1">
    <location>
        <begin position="1"/>
        <end position="21"/>
    </location>
</feature>
<protein>
    <submittedName>
        <fullName evidence="2">Uncharacterized protein</fullName>
    </submittedName>
</protein>
<name>A0A699KFK0_TANCI</name>
<dbReference type="AlphaFoldDB" id="A0A699KFK0"/>